<evidence type="ECO:0000313" key="1">
    <source>
        <dbReference type="EMBL" id="MBW89483.1"/>
    </source>
</evidence>
<name>A0A2P2J7N3_RHIMU</name>
<proteinExistence type="predicted"/>
<accession>A0A2P2J7N3</accession>
<dbReference type="AlphaFoldDB" id="A0A2P2J7N3"/>
<sequence length="18" mass="2062">MPCRVLSLSYRVLSLVQP</sequence>
<dbReference type="EMBL" id="GGEC01009000">
    <property type="protein sequence ID" value="MBW89483.1"/>
    <property type="molecule type" value="Transcribed_RNA"/>
</dbReference>
<organism evidence="1">
    <name type="scientific">Rhizophora mucronata</name>
    <name type="common">Asiatic mangrove</name>
    <dbReference type="NCBI Taxonomy" id="61149"/>
    <lineage>
        <taxon>Eukaryota</taxon>
        <taxon>Viridiplantae</taxon>
        <taxon>Streptophyta</taxon>
        <taxon>Embryophyta</taxon>
        <taxon>Tracheophyta</taxon>
        <taxon>Spermatophyta</taxon>
        <taxon>Magnoliopsida</taxon>
        <taxon>eudicotyledons</taxon>
        <taxon>Gunneridae</taxon>
        <taxon>Pentapetalae</taxon>
        <taxon>rosids</taxon>
        <taxon>fabids</taxon>
        <taxon>Malpighiales</taxon>
        <taxon>Rhizophoraceae</taxon>
        <taxon>Rhizophora</taxon>
    </lineage>
</organism>
<protein>
    <submittedName>
        <fullName evidence="1">Protein BRASSINOSTEROID INSENSITIVE 1</fullName>
    </submittedName>
</protein>
<reference evidence="1" key="1">
    <citation type="submission" date="2018-02" db="EMBL/GenBank/DDBJ databases">
        <title>Rhizophora mucronata_Transcriptome.</title>
        <authorList>
            <person name="Meera S.P."/>
            <person name="Sreeshan A."/>
            <person name="Augustine A."/>
        </authorList>
    </citation>
    <scope>NUCLEOTIDE SEQUENCE</scope>
    <source>
        <tissue evidence="1">Leaf</tissue>
    </source>
</reference>